<feature type="domain" description="RDRP C-terminal head" evidence="12">
    <location>
        <begin position="425"/>
        <end position="501"/>
    </location>
</feature>
<dbReference type="Proteomes" id="UP000030645">
    <property type="component" value="Unassembled WGS sequence"/>
</dbReference>
<reference evidence="14" key="1">
    <citation type="submission" date="2013-01" db="EMBL/GenBank/DDBJ databases">
        <title>Draft Genome Sequence of a Mulberry Tree, Morus notabilis C.K. Schneid.</title>
        <authorList>
            <person name="He N."/>
            <person name="Zhao S."/>
        </authorList>
    </citation>
    <scope>NUCLEOTIDE SEQUENCE</scope>
</reference>
<gene>
    <name evidence="13" type="ORF">L484_010891</name>
</gene>
<feature type="domain" description="RDRP core" evidence="11">
    <location>
        <begin position="21"/>
        <end position="377"/>
    </location>
</feature>
<dbReference type="EMBL" id="KE344390">
    <property type="protein sequence ID" value="EXB59780.1"/>
    <property type="molecule type" value="Genomic_DNA"/>
</dbReference>
<proteinExistence type="inferred from homology"/>
<dbReference type="PANTHER" id="PTHR23079:SF55">
    <property type="entry name" value="RNA-DIRECTED RNA POLYMERASE"/>
    <property type="match status" value="1"/>
</dbReference>
<dbReference type="PANTHER" id="PTHR23079">
    <property type="entry name" value="RNA-DEPENDENT RNA POLYMERASE"/>
    <property type="match status" value="1"/>
</dbReference>
<sequence>MKAGNSSSNGDEGRRKQQQHNPPKKTCLSRCLIALLSHGGVPDDYFKGLLWNALRESHGAFNDKRTAIRVAINRGSIDDDSTVARMILSGIPLEEPYLQHRLFVLVKEERKSLRGGRLHVDDCFYLMGTADPTGKLEHDEVCIVLANGQVSGKVLVYRNPGLHFGDIHVLKATYIEEMESFVGNAKYAIFFSKKGPRSIADEMAGGDFDGDMFWVSRNPELLKYFKPSDPWIKKSSTGKVKSKQPIDLSDRELEDELIKLFLTVRFKPSFAKSEASEGWLALMDRFLTLGDDCVAEKNAVKDNLFELVDIYYDALDAPKQGGKQQDLAKFFEAYAALELSFQVEVPRELKPNRFPHYMEKQNSFHSRSILGWIYDEVDAYQLEDHSNKEIFKLPHFEVEVPEACLTKWKAHYKDYRDDMCDALLAKDVGKTEAAEEVKRKYKRLLYGAEELEESTKKMEEIYNEALAIYHVCYDYAISQRKVSYCSFAWNIAGSALLKLHAFKKIGERAFFCLPSVLKEVL</sequence>
<evidence type="ECO:0000256" key="1">
    <source>
        <dbReference type="ARBA" id="ARBA00005762"/>
    </source>
</evidence>
<evidence type="ECO:0000256" key="7">
    <source>
        <dbReference type="ARBA" id="ARBA00048744"/>
    </source>
</evidence>
<evidence type="ECO:0000256" key="9">
    <source>
        <dbReference type="SAM" id="Coils"/>
    </source>
</evidence>
<dbReference type="STRING" id="981085.W9R9B7"/>
<dbReference type="InterPro" id="IPR007855">
    <property type="entry name" value="RDRP"/>
</dbReference>
<dbReference type="EC" id="2.7.7.48" evidence="8"/>
<evidence type="ECO:0000256" key="3">
    <source>
        <dbReference type="ARBA" id="ARBA00022679"/>
    </source>
</evidence>
<dbReference type="GO" id="GO:0031380">
    <property type="term" value="C:nuclear RNA-directed RNA polymerase complex"/>
    <property type="evidence" value="ECO:0007669"/>
    <property type="project" value="TreeGrafter"/>
</dbReference>
<dbReference type="Pfam" id="PF26253">
    <property type="entry name" value="RdRP_head"/>
    <property type="match status" value="1"/>
</dbReference>
<keyword evidence="4 8" id="KW-0548">Nucleotidyltransferase</keyword>
<keyword evidence="3 8" id="KW-0808">Transferase</keyword>
<evidence type="ECO:0000256" key="6">
    <source>
        <dbReference type="ARBA" id="ARBA00023158"/>
    </source>
</evidence>
<feature type="region of interest" description="Disordered" evidence="10">
    <location>
        <begin position="1"/>
        <end position="24"/>
    </location>
</feature>
<dbReference type="GO" id="GO:0003968">
    <property type="term" value="F:RNA-directed RNA polymerase activity"/>
    <property type="evidence" value="ECO:0007669"/>
    <property type="project" value="UniProtKB-KW"/>
</dbReference>
<dbReference type="eggNOG" id="KOG0988">
    <property type="taxonomic scope" value="Eukaryota"/>
</dbReference>
<keyword evidence="9" id="KW-0175">Coiled coil</keyword>
<evidence type="ECO:0000259" key="12">
    <source>
        <dbReference type="Pfam" id="PF26253"/>
    </source>
</evidence>
<keyword evidence="2 8" id="KW-0696">RNA-directed RNA polymerase</keyword>
<evidence type="ECO:0000313" key="13">
    <source>
        <dbReference type="EMBL" id="EXB59780.1"/>
    </source>
</evidence>
<evidence type="ECO:0000256" key="10">
    <source>
        <dbReference type="SAM" id="MobiDB-lite"/>
    </source>
</evidence>
<dbReference type="InterPro" id="IPR057596">
    <property type="entry name" value="RDRP_core"/>
</dbReference>
<dbReference type="Pfam" id="PF05183">
    <property type="entry name" value="RdRP"/>
    <property type="match status" value="1"/>
</dbReference>
<evidence type="ECO:0000256" key="8">
    <source>
        <dbReference type="RuleBase" id="RU363098"/>
    </source>
</evidence>
<dbReference type="InterPro" id="IPR058752">
    <property type="entry name" value="RDRP_C_head"/>
</dbReference>
<evidence type="ECO:0000256" key="2">
    <source>
        <dbReference type="ARBA" id="ARBA00022484"/>
    </source>
</evidence>
<keyword evidence="6 8" id="KW-0943">RNA-mediated gene silencing</keyword>
<evidence type="ECO:0000313" key="14">
    <source>
        <dbReference type="Proteomes" id="UP000030645"/>
    </source>
</evidence>
<evidence type="ECO:0000256" key="5">
    <source>
        <dbReference type="ARBA" id="ARBA00022884"/>
    </source>
</evidence>
<keyword evidence="14" id="KW-1185">Reference proteome</keyword>
<feature type="coiled-coil region" evidence="9">
    <location>
        <begin position="434"/>
        <end position="468"/>
    </location>
</feature>
<protein>
    <recommendedName>
        <fullName evidence="8">RNA-dependent RNA polymerase</fullName>
        <ecNumber evidence="8">2.7.7.48</ecNumber>
    </recommendedName>
</protein>
<keyword evidence="5 8" id="KW-0694">RNA-binding</keyword>
<comment type="catalytic activity">
    <reaction evidence="7 8">
        <text>RNA(n) + a ribonucleoside 5'-triphosphate = RNA(n+1) + diphosphate</text>
        <dbReference type="Rhea" id="RHEA:21248"/>
        <dbReference type="Rhea" id="RHEA-COMP:14527"/>
        <dbReference type="Rhea" id="RHEA-COMP:17342"/>
        <dbReference type="ChEBI" id="CHEBI:33019"/>
        <dbReference type="ChEBI" id="CHEBI:61557"/>
        <dbReference type="ChEBI" id="CHEBI:140395"/>
        <dbReference type="EC" id="2.7.7.48"/>
    </reaction>
</comment>
<evidence type="ECO:0000259" key="11">
    <source>
        <dbReference type="Pfam" id="PF05183"/>
    </source>
</evidence>
<name>W9R9B7_9ROSA</name>
<dbReference type="GO" id="GO:0030422">
    <property type="term" value="P:siRNA processing"/>
    <property type="evidence" value="ECO:0007669"/>
    <property type="project" value="TreeGrafter"/>
</dbReference>
<dbReference type="AlphaFoldDB" id="W9R9B7"/>
<comment type="similarity">
    <text evidence="1 8">Belongs to the RdRP family.</text>
</comment>
<comment type="function">
    <text evidence="8">Probably involved in the RNA silencing pathway and required for the generation of small interfering RNAs (siRNAs).</text>
</comment>
<evidence type="ECO:0000256" key="4">
    <source>
        <dbReference type="ARBA" id="ARBA00022695"/>
    </source>
</evidence>
<organism evidence="13 14">
    <name type="scientific">Morus notabilis</name>
    <dbReference type="NCBI Taxonomy" id="981085"/>
    <lineage>
        <taxon>Eukaryota</taxon>
        <taxon>Viridiplantae</taxon>
        <taxon>Streptophyta</taxon>
        <taxon>Embryophyta</taxon>
        <taxon>Tracheophyta</taxon>
        <taxon>Spermatophyta</taxon>
        <taxon>Magnoliopsida</taxon>
        <taxon>eudicotyledons</taxon>
        <taxon>Gunneridae</taxon>
        <taxon>Pentapetalae</taxon>
        <taxon>rosids</taxon>
        <taxon>fabids</taxon>
        <taxon>Rosales</taxon>
        <taxon>Moraceae</taxon>
        <taxon>Moreae</taxon>
        <taxon>Morus</taxon>
    </lineage>
</organism>
<feature type="compositionally biased region" description="Polar residues" evidence="10">
    <location>
        <begin position="1"/>
        <end position="10"/>
    </location>
</feature>
<accession>W9R9B7</accession>
<dbReference type="GO" id="GO:0003723">
    <property type="term" value="F:RNA binding"/>
    <property type="evidence" value="ECO:0007669"/>
    <property type="project" value="UniProtKB-KW"/>
</dbReference>